<keyword evidence="1" id="KW-0812">Transmembrane</keyword>
<feature type="transmembrane region" description="Helical" evidence="1">
    <location>
        <begin position="81"/>
        <end position="102"/>
    </location>
</feature>
<proteinExistence type="predicted"/>
<evidence type="ECO:0000256" key="1">
    <source>
        <dbReference type="SAM" id="Phobius"/>
    </source>
</evidence>
<sequence>MMRISNLLGHDINSLSFVVLVEYRPVRLLWFFYSAFRAFWISAFVERLVLTLSGVSGGGMSGLSDGLGRFKRSSKFSTHCCLWLSPLSIKCHWLSFTGMFWLDFLVKKGSGELIEIAEILAFNCLVCVCYQNVIKDSIDCPGNFLDFFFILINSLLSTLFSSSFLAFLIFCMMSRLFSIRFQMLPDSNYFIVLFLFHRASWHVSLHVQHEVLPVAFLLSPYLRPQICSYEILRR</sequence>
<name>A0A9D4BMR2_DREPO</name>
<dbReference type="AlphaFoldDB" id="A0A9D4BMR2"/>
<protein>
    <submittedName>
        <fullName evidence="2">Uncharacterized protein</fullName>
    </submittedName>
</protein>
<keyword evidence="1" id="KW-0472">Membrane</keyword>
<keyword evidence="3" id="KW-1185">Reference proteome</keyword>
<organism evidence="2 3">
    <name type="scientific">Dreissena polymorpha</name>
    <name type="common">Zebra mussel</name>
    <name type="synonym">Mytilus polymorpha</name>
    <dbReference type="NCBI Taxonomy" id="45954"/>
    <lineage>
        <taxon>Eukaryota</taxon>
        <taxon>Metazoa</taxon>
        <taxon>Spiralia</taxon>
        <taxon>Lophotrochozoa</taxon>
        <taxon>Mollusca</taxon>
        <taxon>Bivalvia</taxon>
        <taxon>Autobranchia</taxon>
        <taxon>Heteroconchia</taxon>
        <taxon>Euheterodonta</taxon>
        <taxon>Imparidentia</taxon>
        <taxon>Neoheterodontei</taxon>
        <taxon>Myida</taxon>
        <taxon>Dreissenoidea</taxon>
        <taxon>Dreissenidae</taxon>
        <taxon>Dreissena</taxon>
    </lineage>
</organism>
<accession>A0A9D4BMR2</accession>
<evidence type="ECO:0000313" key="2">
    <source>
        <dbReference type="EMBL" id="KAH3700713.1"/>
    </source>
</evidence>
<keyword evidence="1" id="KW-1133">Transmembrane helix</keyword>
<dbReference type="EMBL" id="JAIWYP010000015">
    <property type="protein sequence ID" value="KAH3700713.1"/>
    <property type="molecule type" value="Genomic_DNA"/>
</dbReference>
<gene>
    <name evidence="2" type="ORF">DPMN_075692</name>
</gene>
<feature type="transmembrane region" description="Helical" evidence="1">
    <location>
        <begin position="147"/>
        <end position="173"/>
    </location>
</feature>
<reference evidence="2" key="2">
    <citation type="submission" date="2020-11" db="EMBL/GenBank/DDBJ databases">
        <authorList>
            <person name="McCartney M.A."/>
            <person name="Auch B."/>
            <person name="Kono T."/>
            <person name="Mallez S."/>
            <person name="Becker A."/>
            <person name="Gohl D.M."/>
            <person name="Silverstein K.A.T."/>
            <person name="Koren S."/>
            <person name="Bechman K.B."/>
            <person name="Herman A."/>
            <person name="Abrahante J.E."/>
            <person name="Garbe J."/>
        </authorList>
    </citation>
    <scope>NUCLEOTIDE SEQUENCE</scope>
    <source>
        <strain evidence="2">Duluth1</strain>
        <tissue evidence="2">Whole animal</tissue>
    </source>
</reference>
<reference evidence="2" key="1">
    <citation type="journal article" date="2019" name="bioRxiv">
        <title>The Genome of the Zebra Mussel, Dreissena polymorpha: A Resource for Invasive Species Research.</title>
        <authorList>
            <person name="McCartney M.A."/>
            <person name="Auch B."/>
            <person name="Kono T."/>
            <person name="Mallez S."/>
            <person name="Zhang Y."/>
            <person name="Obille A."/>
            <person name="Becker A."/>
            <person name="Abrahante J.E."/>
            <person name="Garbe J."/>
            <person name="Badalamenti J.P."/>
            <person name="Herman A."/>
            <person name="Mangelson H."/>
            <person name="Liachko I."/>
            <person name="Sullivan S."/>
            <person name="Sone E.D."/>
            <person name="Koren S."/>
            <person name="Silverstein K.A.T."/>
            <person name="Beckman K.B."/>
            <person name="Gohl D.M."/>
        </authorList>
    </citation>
    <scope>NUCLEOTIDE SEQUENCE</scope>
    <source>
        <strain evidence="2">Duluth1</strain>
        <tissue evidence="2">Whole animal</tissue>
    </source>
</reference>
<dbReference type="Proteomes" id="UP000828390">
    <property type="component" value="Unassembled WGS sequence"/>
</dbReference>
<comment type="caution">
    <text evidence="2">The sequence shown here is derived from an EMBL/GenBank/DDBJ whole genome shotgun (WGS) entry which is preliminary data.</text>
</comment>
<evidence type="ECO:0000313" key="3">
    <source>
        <dbReference type="Proteomes" id="UP000828390"/>
    </source>
</evidence>